<keyword evidence="1" id="KW-0245">EGF-like domain</keyword>
<evidence type="ECO:0000313" key="6">
    <source>
        <dbReference type="WBParaSite" id="SVE_0829400.1"/>
    </source>
</evidence>
<name>A0A0K0FHD2_STRVS</name>
<protein>
    <submittedName>
        <fullName evidence="6">EGF-like domain-containing protein</fullName>
    </submittedName>
</protein>
<evidence type="ECO:0000256" key="2">
    <source>
        <dbReference type="SAM" id="MobiDB-lite"/>
    </source>
</evidence>
<evidence type="ECO:0000256" key="1">
    <source>
        <dbReference type="PROSITE-ProRule" id="PRU00076"/>
    </source>
</evidence>
<feature type="transmembrane region" description="Helical" evidence="3">
    <location>
        <begin position="7"/>
        <end position="28"/>
    </location>
</feature>
<accession>A0A0K0FHD2</accession>
<evidence type="ECO:0000259" key="4">
    <source>
        <dbReference type="PROSITE" id="PS50026"/>
    </source>
</evidence>
<evidence type="ECO:0000256" key="3">
    <source>
        <dbReference type="SAM" id="Phobius"/>
    </source>
</evidence>
<reference evidence="5" key="1">
    <citation type="submission" date="2014-07" db="EMBL/GenBank/DDBJ databases">
        <authorList>
            <person name="Martin A.A"/>
            <person name="De Silva N."/>
        </authorList>
    </citation>
    <scope>NUCLEOTIDE SEQUENCE</scope>
</reference>
<dbReference type="Proteomes" id="UP000035680">
    <property type="component" value="Unassembled WGS sequence"/>
</dbReference>
<keyword evidence="3" id="KW-1133">Transmembrane helix</keyword>
<feature type="region of interest" description="Disordered" evidence="2">
    <location>
        <begin position="151"/>
        <end position="235"/>
    </location>
</feature>
<evidence type="ECO:0000313" key="5">
    <source>
        <dbReference type="Proteomes" id="UP000035680"/>
    </source>
</evidence>
<proteinExistence type="predicted"/>
<keyword evidence="5" id="KW-1185">Reference proteome</keyword>
<feature type="compositionally biased region" description="Low complexity" evidence="2">
    <location>
        <begin position="171"/>
        <end position="181"/>
    </location>
</feature>
<dbReference type="WBParaSite" id="SVE_0829400.1">
    <property type="protein sequence ID" value="SVE_0829400.1"/>
    <property type="gene ID" value="SVE_0829400"/>
</dbReference>
<dbReference type="Gene3D" id="2.10.25.10">
    <property type="entry name" value="Laminin"/>
    <property type="match status" value="1"/>
</dbReference>
<dbReference type="PROSITE" id="PS50026">
    <property type="entry name" value="EGF_3"/>
    <property type="match status" value="1"/>
</dbReference>
<dbReference type="AlphaFoldDB" id="A0A0K0FHD2"/>
<dbReference type="SUPFAM" id="SSF57196">
    <property type="entry name" value="EGF/Laminin"/>
    <property type="match status" value="1"/>
</dbReference>
<feature type="compositionally biased region" description="Basic and acidic residues" evidence="2">
    <location>
        <begin position="159"/>
        <end position="169"/>
    </location>
</feature>
<keyword evidence="1" id="KW-1015">Disulfide bond</keyword>
<feature type="domain" description="EGF-like" evidence="4">
    <location>
        <begin position="36"/>
        <end position="75"/>
    </location>
</feature>
<comment type="caution">
    <text evidence="1">Lacks conserved residue(s) required for the propagation of feature annotation.</text>
</comment>
<organism evidence="5 6">
    <name type="scientific">Strongyloides venezuelensis</name>
    <name type="common">Threadworm</name>
    <dbReference type="NCBI Taxonomy" id="75913"/>
    <lineage>
        <taxon>Eukaryota</taxon>
        <taxon>Metazoa</taxon>
        <taxon>Ecdysozoa</taxon>
        <taxon>Nematoda</taxon>
        <taxon>Chromadorea</taxon>
        <taxon>Rhabditida</taxon>
        <taxon>Tylenchina</taxon>
        <taxon>Panagrolaimomorpha</taxon>
        <taxon>Strongyloidoidea</taxon>
        <taxon>Strongyloididae</taxon>
        <taxon>Strongyloides</taxon>
    </lineage>
</organism>
<feature type="disulfide bond" evidence="1">
    <location>
        <begin position="40"/>
        <end position="50"/>
    </location>
</feature>
<keyword evidence="3" id="KW-0472">Membrane</keyword>
<sequence>MYLKSYLSYWFIYIYFISQWIDITPLYIDRVAFVNPQSKCRIRCLNGGVCAYKIKSPREHICICMEGYYEGTFCEKDIRSSISFQNQPSIPSTTAYPSTSTIVHEYTINGEEEWRKSGEDESFEENDWNANENVAEDIDKHEDEINFSQQQHQSYDNNDITRDPHKDGVFNDNTSFNNNNENKQDEVDHNEEEEEDDNDTEEGNLPYFDQNEDTSSTEVYELHEDSKEGRSRNIPTMETTTMNDHYTTPIHIIPKVNTIKTTPGTINYYLHANDDNNDNDDDGWMMVKKRNYAIRITNSSPNNGYFINDIAKSFIFTSFYIILTKYL</sequence>
<dbReference type="PROSITE" id="PS01186">
    <property type="entry name" value="EGF_2"/>
    <property type="match status" value="1"/>
</dbReference>
<reference evidence="6" key="2">
    <citation type="submission" date="2015-08" db="UniProtKB">
        <authorList>
            <consortium name="WormBaseParasite"/>
        </authorList>
    </citation>
    <scope>IDENTIFICATION</scope>
</reference>
<feature type="compositionally biased region" description="Basic and acidic residues" evidence="2">
    <location>
        <begin position="220"/>
        <end position="231"/>
    </location>
</feature>
<keyword evidence="3" id="KW-0812">Transmembrane</keyword>
<dbReference type="InterPro" id="IPR000742">
    <property type="entry name" value="EGF"/>
</dbReference>
<feature type="compositionally biased region" description="Acidic residues" evidence="2">
    <location>
        <begin position="188"/>
        <end position="202"/>
    </location>
</feature>